<keyword evidence="5" id="KW-0472">Membrane</keyword>
<dbReference type="Proteomes" id="UP000683360">
    <property type="component" value="Unassembled WGS sequence"/>
</dbReference>
<dbReference type="Pfam" id="PF00012">
    <property type="entry name" value="HSP70"/>
    <property type="match status" value="1"/>
</dbReference>
<keyword evidence="5" id="KW-0812">Transmembrane</keyword>
<sequence length="1329" mass="149802">MTNNATNPAENYALFLSAIAIVVLQHSHLVIHKEQNSTKTHHLISIEEVKMLPSESVPVNVLCEKHDMQLDFFCSSHKEPCCVKCISRDHSDCPPISSESLENIVKNANPSSYVQELEESLCSVIEIVNILKQDQQQNNENIKKQRQKLESEVKEFKKKSYNELEALTNQCTGIKDNLSNMKQFATDLHMFLGTISLQKKLDAIRCSMSGTEDRLRNCEMKFARDLDIKPFESCIEKFSETHITCKTHNDYRSKLTHAETFPKKSRIVQQSKINAKEWTTTSVSGGKSKSLGAKDSEQVYNRTSRVTESTRFSSSTELTLQQKFVTESTDHVNVNGCAILSNGELVFTEYVNKCLVVYQGNGVKSRVIELFDSPWDVCEVANKTVALNFPVRSTIMVIEISSSKGKVMESFSTSAGICTAITFNDPNLIVAIQKVGFQIFDLKGKLVKTIEMKFHDAKYIAFHSSRLFYTDWKKNEVVCCDLEQKIYWKFKRSDLKCPSGVCVDNEDNILVVGTSSGNILKIKPDGKSADEILRTEAVFDSPTGIFIEKQKRLVSGVKRCLKQKWKHQGELQNAEEAGYAFSFKSDFESNPLKISTNDWSAEGVHSSEMKAPSILLLNPDQSFNCFGYRAQHTYSDLLDDDPDKAAKYYFVKNFKMQLHNREISLGMMILDVTGKELPAIKVFTESIRFLKDHFLEMFTDKKLGFTINDVFFVITVPAIWSDAAKQFMRVASEKAGIKSSQMMLAYEPEAAALFCSLLPEDQGIAKYFQERRRLMIVDLGGGTADITVVKVIKREEKLTYIEHVYRVTGGAWGGNQVNKNFEKFLESVFGNDVMDEFKRDYLSQYLEMMRDFEVQKKTLSTSGTKTGVGIRTGVDLRHIFKSKRGKEIKDELQDKFKGMVRITGDKLRFDLAIFKRFFQDCVKEIVNHINESFLKRGCAWPSAMILVGGFSDSPVIREAIVDAFPVIKDVVSPVATSLAVLKGSVIFGHEPAIVTGRVCRETLGLTLRRPFVPEGQTEKKTFKIDGQLRADKMAIQDIHTNKELRKHPKIIEVYASQDEDPKYITDAGCSLRGKITVNPPSGKWPENAEGFIDMETGGTEIIVRYRDKHSEIKFEEHGENLTVVDNGLAVKWAPIYSGGLAFTNLSVNQGDKITVQLSGSGDIRFGVIQIDPIFFGNLRKHVHGADLISQISRITLSNVSPTFVTIMRGKRQDGDTLTLCSVTTGKRFANVKRNRGAWIVFEIIYGTVSVEIVKIGGLKDYKIHENMDVNVISTNGSDAITSELVKMLFFSPTKISLVHPNPWTSCTLNRPIYRGEIITFNCPAYCKRS</sequence>
<feature type="transmembrane region" description="Helical" evidence="5">
    <location>
        <begin position="12"/>
        <end position="31"/>
    </location>
</feature>
<reference evidence="6" key="1">
    <citation type="submission" date="2021-03" db="EMBL/GenBank/DDBJ databases">
        <authorList>
            <person name="Bekaert M."/>
        </authorList>
    </citation>
    <scope>NUCLEOTIDE SEQUENCE</scope>
</reference>
<evidence type="ECO:0000256" key="2">
    <source>
        <dbReference type="ARBA" id="ARBA00022741"/>
    </source>
</evidence>
<evidence type="ECO:0000256" key="5">
    <source>
        <dbReference type="SAM" id="Phobius"/>
    </source>
</evidence>
<keyword evidence="4" id="KW-0175">Coiled coil</keyword>
<dbReference type="Gene3D" id="3.90.640.10">
    <property type="entry name" value="Actin, Chain A, domain 4"/>
    <property type="match status" value="1"/>
</dbReference>
<accession>A0A8S3QH95</accession>
<dbReference type="InterPro" id="IPR043129">
    <property type="entry name" value="ATPase_NBD"/>
</dbReference>
<keyword evidence="5" id="KW-1133">Transmembrane helix</keyword>
<dbReference type="Gene3D" id="2.120.10.30">
    <property type="entry name" value="TolB, C-terminal domain"/>
    <property type="match status" value="1"/>
</dbReference>
<feature type="coiled-coil region" evidence="4">
    <location>
        <begin position="125"/>
        <end position="159"/>
    </location>
</feature>
<dbReference type="InterPro" id="IPR013126">
    <property type="entry name" value="Hsp_70_fam"/>
</dbReference>
<organism evidence="6 7">
    <name type="scientific">Mytilus edulis</name>
    <name type="common">Blue mussel</name>
    <dbReference type="NCBI Taxonomy" id="6550"/>
    <lineage>
        <taxon>Eukaryota</taxon>
        <taxon>Metazoa</taxon>
        <taxon>Spiralia</taxon>
        <taxon>Lophotrochozoa</taxon>
        <taxon>Mollusca</taxon>
        <taxon>Bivalvia</taxon>
        <taxon>Autobranchia</taxon>
        <taxon>Pteriomorphia</taxon>
        <taxon>Mytilida</taxon>
        <taxon>Mytiloidea</taxon>
        <taxon>Mytilidae</taxon>
        <taxon>Mytilinae</taxon>
        <taxon>Mytilus</taxon>
    </lineage>
</organism>
<evidence type="ECO:0000256" key="3">
    <source>
        <dbReference type="ARBA" id="ARBA00022840"/>
    </source>
</evidence>
<evidence type="ECO:0000256" key="4">
    <source>
        <dbReference type="SAM" id="Coils"/>
    </source>
</evidence>
<dbReference type="OrthoDB" id="2963168at2759"/>
<comment type="caution">
    <text evidence="6">The sequence shown here is derived from an EMBL/GenBank/DDBJ whole genome shotgun (WGS) entry which is preliminary data.</text>
</comment>
<dbReference type="InterPro" id="IPR018181">
    <property type="entry name" value="Heat_shock_70_CS"/>
</dbReference>
<dbReference type="InterPro" id="IPR011042">
    <property type="entry name" value="6-blade_b-propeller_TolB-like"/>
</dbReference>
<dbReference type="GO" id="GO:0005524">
    <property type="term" value="F:ATP binding"/>
    <property type="evidence" value="ECO:0007669"/>
    <property type="project" value="UniProtKB-KW"/>
</dbReference>
<dbReference type="Gene3D" id="3.30.420.40">
    <property type="match status" value="2"/>
</dbReference>
<dbReference type="SUPFAM" id="SSF57845">
    <property type="entry name" value="B-box zinc-binding domain"/>
    <property type="match status" value="1"/>
</dbReference>
<proteinExistence type="inferred from homology"/>
<dbReference type="SUPFAM" id="SSF53067">
    <property type="entry name" value="Actin-like ATPase domain"/>
    <property type="match status" value="2"/>
</dbReference>
<dbReference type="GO" id="GO:0140662">
    <property type="term" value="F:ATP-dependent protein folding chaperone"/>
    <property type="evidence" value="ECO:0007669"/>
    <property type="project" value="InterPro"/>
</dbReference>
<name>A0A8S3QH95_MYTED</name>
<evidence type="ECO:0000256" key="1">
    <source>
        <dbReference type="ARBA" id="ARBA00007381"/>
    </source>
</evidence>
<keyword evidence="3" id="KW-0067">ATP-binding</keyword>
<evidence type="ECO:0000313" key="6">
    <source>
        <dbReference type="EMBL" id="CAG2195701.1"/>
    </source>
</evidence>
<keyword evidence="2" id="KW-0547">Nucleotide-binding</keyword>
<dbReference type="CDD" id="cd10229">
    <property type="entry name" value="ASKHA_NBD_HSP70_HSPA12"/>
    <property type="match status" value="1"/>
</dbReference>
<keyword evidence="7" id="KW-1185">Reference proteome</keyword>
<evidence type="ECO:0000313" key="7">
    <source>
        <dbReference type="Proteomes" id="UP000683360"/>
    </source>
</evidence>
<comment type="similarity">
    <text evidence="1">Belongs to the heat shock protein 70 family.</text>
</comment>
<dbReference type="PANTHER" id="PTHR14187:SF5">
    <property type="entry name" value="HEAT SHOCK 70 KDA PROTEIN 12A"/>
    <property type="match status" value="1"/>
</dbReference>
<dbReference type="PROSITE" id="PS00329">
    <property type="entry name" value="HSP70_2"/>
    <property type="match status" value="1"/>
</dbReference>
<dbReference type="EMBL" id="CAJPWZ010000528">
    <property type="protein sequence ID" value="CAG2195701.1"/>
    <property type="molecule type" value="Genomic_DNA"/>
</dbReference>
<dbReference type="CDD" id="cd19776">
    <property type="entry name" value="Bbox2_TRIM25_C-IV"/>
    <property type="match status" value="1"/>
</dbReference>
<gene>
    <name evidence="6" type="ORF">MEDL_10631</name>
</gene>
<dbReference type="Gene3D" id="3.30.160.60">
    <property type="entry name" value="Classic Zinc Finger"/>
    <property type="match status" value="1"/>
</dbReference>
<dbReference type="PANTHER" id="PTHR14187">
    <property type="entry name" value="ALPHA KINASE/ELONGATION FACTOR 2 KINASE"/>
    <property type="match status" value="1"/>
</dbReference>
<protein>
    <submittedName>
        <fullName evidence="6">Uncharacterized protein</fullName>
    </submittedName>
</protein>
<dbReference type="SUPFAM" id="SSF101898">
    <property type="entry name" value="NHL repeat"/>
    <property type="match status" value="1"/>
</dbReference>